<feature type="compositionally biased region" description="Low complexity" evidence="1">
    <location>
        <begin position="131"/>
        <end position="144"/>
    </location>
</feature>
<protein>
    <submittedName>
        <fullName evidence="2">Uncharacterized protein</fullName>
    </submittedName>
</protein>
<accession>A0A8S0WF23</accession>
<comment type="caution">
    <text evidence="2">The sequence shown here is derived from an EMBL/GenBank/DDBJ whole genome shotgun (WGS) entry which is preliminary data.</text>
</comment>
<organism evidence="2 3">
    <name type="scientific">Cyclocybe aegerita</name>
    <name type="common">Black poplar mushroom</name>
    <name type="synonym">Agrocybe aegerita</name>
    <dbReference type="NCBI Taxonomy" id="1973307"/>
    <lineage>
        <taxon>Eukaryota</taxon>
        <taxon>Fungi</taxon>
        <taxon>Dikarya</taxon>
        <taxon>Basidiomycota</taxon>
        <taxon>Agaricomycotina</taxon>
        <taxon>Agaricomycetes</taxon>
        <taxon>Agaricomycetidae</taxon>
        <taxon>Agaricales</taxon>
        <taxon>Agaricineae</taxon>
        <taxon>Bolbitiaceae</taxon>
        <taxon>Cyclocybe</taxon>
    </lineage>
</organism>
<keyword evidence="3" id="KW-1185">Reference proteome</keyword>
<evidence type="ECO:0000313" key="3">
    <source>
        <dbReference type="Proteomes" id="UP000467700"/>
    </source>
</evidence>
<dbReference type="OrthoDB" id="10474025at2759"/>
<proteinExistence type="predicted"/>
<evidence type="ECO:0000313" key="2">
    <source>
        <dbReference type="EMBL" id="CAA7267540.1"/>
    </source>
</evidence>
<feature type="region of interest" description="Disordered" evidence="1">
    <location>
        <begin position="128"/>
        <end position="147"/>
    </location>
</feature>
<gene>
    <name evidence="2" type="ORF">AAE3_LOCUS9772</name>
</gene>
<dbReference type="AlphaFoldDB" id="A0A8S0WF23"/>
<dbReference type="EMBL" id="CACVBS010000060">
    <property type="protein sequence ID" value="CAA7267540.1"/>
    <property type="molecule type" value="Genomic_DNA"/>
</dbReference>
<evidence type="ECO:0000256" key="1">
    <source>
        <dbReference type="SAM" id="MobiDB-lite"/>
    </source>
</evidence>
<dbReference type="Proteomes" id="UP000467700">
    <property type="component" value="Unassembled WGS sequence"/>
</dbReference>
<reference evidence="2 3" key="1">
    <citation type="submission" date="2020-01" db="EMBL/GenBank/DDBJ databases">
        <authorList>
            <person name="Gupta K D."/>
        </authorList>
    </citation>
    <scope>NUCLEOTIDE SEQUENCE [LARGE SCALE GENOMIC DNA]</scope>
</reference>
<sequence>MSLGGSFSRSLPLIEDLFGLLSLEDHDSGPLYTAAAVEDQDIFDCLMSGDMERYQKLFQQRCPNDNPALPLFAKENLFLFPTVTASPPPSPDGSDISFARYQAEVAHILSADPPFDAATTVHFSETGELVSGARSSSEPSSSDWYESEEMSDSLFSGRLTPIENSDDETDSDYIVEESESAESVAHHQIGAKGAPLSGTSILTSATLATLSAAVISIAPEPVLLRKMAPSDRLRPVKKIIKKETYWKVVFKTGYPKILHYCNNRLSVLAPFGHAGHPPLKDFHRADVLRRHKRSGEHGKNFRQAFRDISSGLHLLLEFDTEYFVELSELD</sequence>
<name>A0A8S0WF23_CYCAE</name>